<dbReference type="GO" id="GO:0043115">
    <property type="term" value="F:precorrin-2 dehydrogenase activity"/>
    <property type="evidence" value="ECO:0007669"/>
    <property type="project" value="UniProtKB-UniRule"/>
</dbReference>
<comment type="pathway">
    <text evidence="1 15">Porphyrin-containing compound metabolism; siroheme biosynthesis; sirohydrochlorin from precorrin-2: step 1/1.</text>
</comment>
<dbReference type="InterPro" id="IPR036291">
    <property type="entry name" value="NAD(P)-bd_dom_sf"/>
</dbReference>
<dbReference type="EC" id="1.3.1.76" evidence="15"/>
<feature type="modified residue" description="Phosphoserine" evidence="15">
    <location>
        <position position="132"/>
    </location>
</feature>
<name>A0AA37SBW9_9GAMM</name>
<feature type="binding site" evidence="15">
    <location>
        <position position="417"/>
    </location>
    <ligand>
        <name>S-adenosyl-L-methionine</name>
        <dbReference type="ChEBI" id="CHEBI:59789"/>
    </ligand>
</feature>
<dbReference type="Gene3D" id="3.40.1010.10">
    <property type="entry name" value="Cobalt-precorrin-4 Transmethylase, Domain 1"/>
    <property type="match status" value="1"/>
</dbReference>
<dbReference type="PROSITE" id="PS00840">
    <property type="entry name" value="SUMT_2"/>
    <property type="match status" value="1"/>
</dbReference>
<comment type="pathway">
    <text evidence="14 15">Cofactor biosynthesis; adenosylcobalamin biosynthesis; precorrin-2 from uroporphyrinogen III: step 1/1.</text>
</comment>
<comment type="catalytic activity">
    <reaction evidence="13 15">
        <text>precorrin-2 + NAD(+) = sirohydrochlorin + NADH + 2 H(+)</text>
        <dbReference type="Rhea" id="RHEA:15613"/>
        <dbReference type="ChEBI" id="CHEBI:15378"/>
        <dbReference type="ChEBI" id="CHEBI:57540"/>
        <dbReference type="ChEBI" id="CHEBI:57945"/>
        <dbReference type="ChEBI" id="CHEBI:58351"/>
        <dbReference type="ChEBI" id="CHEBI:58827"/>
        <dbReference type="EC" id="1.3.1.76"/>
    </reaction>
</comment>
<keyword evidence="21" id="KW-1185">Reference proteome</keyword>
<dbReference type="EC" id="4.99.1.4" evidence="15"/>
<comment type="similarity">
    <text evidence="2 17">Belongs to the precorrin methyltransferase family.</text>
</comment>
<dbReference type="InterPro" id="IPR000878">
    <property type="entry name" value="4pyrrol_Mease"/>
</dbReference>
<comment type="function">
    <text evidence="15">Multifunctional enzyme that catalyzes the SAM-dependent methylations of uroporphyrinogen III at position C-2 and C-7 to form precorrin-2 via precorrin-1. Then it catalyzes the NAD-dependent ring dehydrogenation of precorrin-2 to yield sirohydrochlorin. Finally, it catalyzes the ferrochelation of sirohydrochlorin to yield siroheme.</text>
</comment>
<dbReference type="InterPro" id="IPR019478">
    <property type="entry name" value="Sirohaem_synthase_dimer_dom"/>
</dbReference>
<evidence type="ECO:0000256" key="9">
    <source>
        <dbReference type="ARBA" id="ARBA00023239"/>
    </source>
</evidence>
<keyword evidence="6 15" id="KW-0949">S-adenosyl-L-methionine</keyword>
<dbReference type="InterPro" id="IPR003043">
    <property type="entry name" value="Uropor_MeTrfase_CS"/>
</dbReference>
<evidence type="ECO:0000256" key="4">
    <source>
        <dbReference type="ARBA" id="ARBA00022603"/>
    </source>
</evidence>
<evidence type="ECO:0000256" key="13">
    <source>
        <dbReference type="ARBA" id="ARBA00047561"/>
    </source>
</evidence>
<dbReference type="PANTHER" id="PTHR45790:SF1">
    <property type="entry name" value="SIROHEME SYNTHASE"/>
    <property type="match status" value="1"/>
</dbReference>
<keyword evidence="5 15" id="KW-0808">Transferase</keyword>
<feature type="binding site" evidence="15">
    <location>
        <position position="311"/>
    </location>
    <ligand>
        <name>S-adenosyl-L-methionine</name>
        <dbReference type="ChEBI" id="CHEBI:59789"/>
    </ligand>
</feature>
<dbReference type="Pfam" id="PF13241">
    <property type="entry name" value="NAD_binding_7"/>
    <property type="match status" value="1"/>
</dbReference>
<dbReference type="GO" id="GO:0004851">
    <property type="term" value="F:uroporphyrin-III C-methyltransferase activity"/>
    <property type="evidence" value="ECO:0007669"/>
    <property type="project" value="UniProtKB-UniRule"/>
</dbReference>
<dbReference type="InterPro" id="IPR037115">
    <property type="entry name" value="Sirohaem_synt_dimer_dom_sf"/>
</dbReference>
<dbReference type="Gene3D" id="1.10.8.210">
    <property type="entry name" value="Sirohaem synthase, dimerisation domain"/>
    <property type="match status" value="1"/>
</dbReference>
<dbReference type="EC" id="2.1.1.107" evidence="15"/>
<keyword evidence="10 15" id="KW-0627">Porphyrin biosynthesis</keyword>
<dbReference type="SUPFAM" id="SSF53790">
    <property type="entry name" value="Tetrapyrrole methylase"/>
    <property type="match status" value="1"/>
</dbReference>
<evidence type="ECO:0000256" key="6">
    <source>
        <dbReference type="ARBA" id="ARBA00022691"/>
    </source>
</evidence>
<feature type="binding site" evidence="15">
    <location>
        <begin position="43"/>
        <end position="44"/>
    </location>
    <ligand>
        <name>NAD(+)</name>
        <dbReference type="ChEBI" id="CHEBI:57540"/>
    </ligand>
</feature>
<dbReference type="GO" id="GO:0019354">
    <property type="term" value="P:siroheme biosynthetic process"/>
    <property type="evidence" value="ECO:0007669"/>
    <property type="project" value="UniProtKB-UniRule"/>
</dbReference>
<feature type="binding site" evidence="15">
    <location>
        <position position="388"/>
    </location>
    <ligand>
        <name>S-adenosyl-L-methionine</name>
        <dbReference type="ChEBI" id="CHEBI:59789"/>
    </ligand>
</feature>
<feature type="region of interest" description="Uroporphyrinogen-III C-methyltransferase" evidence="15">
    <location>
        <begin position="221"/>
        <end position="465"/>
    </location>
</feature>
<dbReference type="RefSeq" id="WP_284381408.1">
    <property type="nucleotide sequence ID" value="NZ_BSNM01000014.1"/>
</dbReference>
<feature type="binding site" evidence="15">
    <location>
        <begin position="336"/>
        <end position="337"/>
    </location>
    <ligand>
        <name>S-adenosyl-L-methionine</name>
        <dbReference type="ChEBI" id="CHEBI:59789"/>
    </ligand>
</feature>
<feature type="domain" description="Sirohaem synthase dimerisation" evidence="19">
    <location>
        <begin position="154"/>
        <end position="211"/>
    </location>
</feature>
<dbReference type="GO" id="GO:0009236">
    <property type="term" value="P:cobalamin biosynthetic process"/>
    <property type="evidence" value="ECO:0007669"/>
    <property type="project" value="UniProtKB-UniRule"/>
</dbReference>
<dbReference type="InterPro" id="IPR006367">
    <property type="entry name" value="Sirohaem_synthase_N"/>
</dbReference>
<keyword evidence="15" id="KW-0597">Phosphoprotein</keyword>
<evidence type="ECO:0000256" key="14">
    <source>
        <dbReference type="ARBA" id="ARBA00060548"/>
    </source>
</evidence>
<dbReference type="AlphaFoldDB" id="A0AA37SBW9"/>
<dbReference type="PROSITE" id="PS00839">
    <property type="entry name" value="SUMT_1"/>
    <property type="match status" value="1"/>
</dbReference>
<dbReference type="GO" id="GO:0051287">
    <property type="term" value="F:NAD binding"/>
    <property type="evidence" value="ECO:0007669"/>
    <property type="project" value="InterPro"/>
</dbReference>
<comment type="catalytic activity">
    <reaction evidence="15">
        <text>uroporphyrinogen III + 2 S-adenosyl-L-methionine = precorrin-2 + 2 S-adenosyl-L-homocysteine + H(+)</text>
        <dbReference type="Rhea" id="RHEA:32459"/>
        <dbReference type="ChEBI" id="CHEBI:15378"/>
        <dbReference type="ChEBI" id="CHEBI:57308"/>
        <dbReference type="ChEBI" id="CHEBI:57856"/>
        <dbReference type="ChEBI" id="CHEBI:58827"/>
        <dbReference type="ChEBI" id="CHEBI:59789"/>
        <dbReference type="EC" id="2.1.1.107"/>
    </reaction>
</comment>
<comment type="pathway">
    <text evidence="12 15">Porphyrin-containing compound metabolism; siroheme biosynthesis; precorrin-2 from uroporphyrinogen III: step 1/1.</text>
</comment>
<dbReference type="NCBIfam" id="TIGR01470">
    <property type="entry name" value="cysG_Nterm"/>
    <property type="match status" value="1"/>
</dbReference>
<dbReference type="HAMAP" id="MF_01646">
    <property type="entry name" value="Siroheme_synth"/>
    <property type="match status" value="1"/>
</dbReference>
<dbReference type="InterPro" id="IPR035996">
    <property type="entry name" value="4pyrrol_Methylase_sf"/>
</dbReference>
<dbReference type="NCBIfam" id="NF007922">
    <property type="entry name" value="PRK10637.1"/>
    <property type="match status" value="1"/>
</dbReference>
<evidence type="ECO:0000256" key="7">
    <source>
        <dbReference type="ARBA" id="ARBA00023002"/>
    </source>
</evidence>
<dbReference type="InterPro" id="IPR012409">
    <property type="entry name" value="Sirohaem_synth"/>
</dbReference>
<reference evidence="20" key="1">
    <citation type="journal article" date="2014" name="Int. J. Syst. Evol. Microbiol.">
        <title>Complete genome sequence of Corynebacterium casei LMG S-19264T (=DSM 44701T), isolated from a smear-ripened cheese.</title>
        <authorList>
            <consortium name="US DOE Joint Genome Institute (JGI-PGF)"/>
            <person name="Walter F."/>
            <person name="Albersmeier A."/>
            <person name="Kalinowski J."/>
            <person name="Ruckert C."/>
        </authorList>
    </citation>
    <scope>NUCLEOTIDE SEQUENCE</scope>
    <source>
        <strain evidence="20">NBRC 110071</strain>
    </source>
</reference>
<keyword evidence="9 15" id="KW-0456">Lyase</keyword>
<dbReference type="InterPro" id="IPR050161">
    <property type="entry name" value="Siro_Cobalamin_biosynth"/>
</dbReference>
<evidence type="ECO:0000256" key="3">
    <source>
        <dbReference type="ARBA" id="ARBA00022573"/>
    </source>
</evidence>
<evidence type="ECO:0000256" key="1">
    <source>
        <dbReference type="ARBA" id="ARBA00005010"/>
    </source>
</evidence>
<evidence type="ECO:0000256" key="12">
    <source>
        <dbReference type="ARBA" id="ARBA00025705"/>
    </source>
</evidence>
<comment type="similarity">
    <text evidence="15">In the N-terminal section; belongs to the precorrin-2 dehydrogenase / sirohydrochlorin ferrochelatase family.</text>
</comment>
<evidence type="ECO:0000313" key="21">
    <source>
        <dbReference type="Proteomes" id="UP001161389"/>
    </source>
</evidence>
<feature type="binding site" evidence="15">
    <location>
        <begin position="22"/>
        <end position="23"/>
    </location>
    <ligand>
        <name>NAD(+)</name>
        <dbReference type="ChEBI" id="CHEBI:57540"/>
    </ligand>
</feature>
<dbReference type="SUPFAM" id="SSF75615">
    <property type="entry name" value="Siroheme synthase middle domains-like"/>
    <property type="match status" value="1"/>
</dbReference>
<keyword evidence="8 15" id="KW-0520">NAD</keyword>
<proteinExistence type="inferred from homology"/>
<dbReference type="FunFam" id="3.40.1010.10:FF:000001">
    <property type="entry name" value="Siroheme synthase"/>
    <property type="match status" value="1"/>
</dbReference>
<feature type="domain" description="Tetrapyrrole methylase" evidence="18">
    <location>
        <begin position="223"/>
        <end position="432"/>
    </location>
</feature>
<dbReference type="GO" id="GO:0051266">
    <property type="term" value="F:sirohydrochlorin ferrochelatase activity"/>
    <property type="evidence" value="ECO:0007669"/>
    <property type="project" value="UniProtKB-EC"/>
</dbReference>
<evidence type="ECO:0000256" key="17">
    <source>
        <dbReference type="RuleBase" id="RU003960"/>
    </source>
</evidence>
<feature type="active site" description="Proton acceptor" evidence="15 16">
    <location>
        <position position="253"/>
    </location>
</feature>
<accession>A0AA37SBW9</accession>
<evidence type="ECO:0000256" key="5">
    <source>
        <dbReference type="ARBA" id="ARBA00022679"/>
    </source>
</evidence>
<comment type="pathway">
    <text evidence="15">Cofactor biosynthesis; adenosylcobalamin biosynthesis; sirohydrochlorin from precorrin-2: step 1/1.</text>
</comment>
<comment type="caution">
    <text evidence="20">The sequence shown here is derived from an EMBL/GenBank/DDBJ whole genome shotgun (WGS) entry which is preliminary data.</text>
</comment>
<reference evidence="20" key="2">
    <citation type="submission" date="2023-01" db="EMBL/GenBank/DDBJ databases">
        <title>Draft genome sequence of Litoribrevibacter albus strain NBRC 110071.</title>
        <authorList>
            <person name="Sun Q."/>
            <person name="Mori K."/>
        </authorList>
    </citation>
    <scope>NUCLEOTIDE SEQUENCE</scope>
    <source>
        <strain evidence="20">NBRC 110071</strain>
    </source>
</reference>
<evidence type="ECO:0000256" key="15">
    <source>
        <dbReference type="HAMAP-Rule" id="MF_01646"/>
    </source>
</evidence>
<evidence type="ECO:0000256" key="11">
    <source>
        <dbReference type="ARBA" id="ARBA00023268"/>
    </source>
</evidence>
<dbReference type="NCBIfam" id="TIGR01469">
    <property type="entry name" value="cobA_cysG_Cterm"/>
    <property type="match status" value="1"/>
</dbReference>
<gene>
    <name evidence="15 20" type="primary">cysG</name>
    <name evidence="20" type="ORF">GCM10007876_21910</name>
</gene>
<evidence type="ECO:0000256" key="8">
    <source>
        <dbReference type="ARBA" id="ARBA00023027"/>
    </source>
</evidence>
<dbReference type="CDD" id="cd11642">
    <property type="entry name" value="SUMT"/>
    <property type="match status" value="1"/>
</dbReference>
<dbReference type="InterPro" id="IPR014777">
    <property type="entry name" value="4pyrrole_Mease_sub1"/>
</dbReference>
<feature type="region of interest" description="Precorrin-2 dehydrogenase / sirohydrochlorin ferrochelatase" evidence="15">
    <location>
        <begin position="1"/>
        <end position="207"/>
    </location>
</feature>
<keyword evidence="7 15" id="KW-0560">Oxidoreductase</keyword>
<evidence type="ECO:0000256" key="16">
    <source>
        <dbReference type="PIRSR" id="PIRSR036426-1"/>
    </source>
</evidence>
<dbReference type="PANTHER" id="PTHR45790">
    <property type="entry name" value="SIROHEME SYNTHASE-RELATED"/>
    <property type="match status" value="1"/>
</dbReference>
<dbReference type="NCBIfam" id="NF004790">
    <property type="entry name" value="PRK06136.1"/>
    <property type="match status" value="1"/>
</dbReference>
<evidence type="ECO:0000259" key="19">
    <source>
        <dbReference type="Pfam" id="PF10414"/>
    </source>
</evidence>
<evidence type="ECO:0000256" key="2">
    <source>
        <dbReference type="ARBA" id="ARBA00005879"/>
    </source>
</evidence>
<comment type="similarity">
    <text evidence="15">In the C-terminal section; belongs to the precorrin methyltransferase family.</text>
</comment>
<dbReference type="Gene3D" id="3.30.950.10">
    <property type="entry name" value="Methyltransferase, Cobalt-precorrin-4 Transmethylase, Domain 2"/>
    <property type="match status" value="1"/>
</dbReference>
<evidence type="ECO:0000256" key="10">
    <source>
        <dbReference type="ARBA" id="ARBA00023244"/>
    </source>
</evidence>
<comment type="pathway">
    <text evidence="15">Porphyrin-containing compound metabolism; siroheme biosynthesis; siroheme from sirohydrochlorin: step 1/1.</text>
</comment>
<dbReference type="PIRSF" id="PIRSF036426">
    <property type="entry name" value="Sirohaem_synth"/>
    <property type="match status" value="1"/>
</dbReference>
<evidence type="ECO:0000313" key="20">
    <source>
        <dbReference type="EMBL" id="GLQ31712.1"/>
    </source>
</evidence>
<sequence>MEFLPLFHKLENKICLVVGGGVIASRRAHILLQAGADVTVISPEIDDNLASSVEDSKLKWIRSTFDVDALDHLLDRIFLVVAATDNDSVNHAVAQFAEDHNIPVNVASDASRGDVIFPSIIDRSPVIAAVASGSKSPVISRLLRGTLEAALPAHIGKLTDIAGEFRAKVKEKISDSNRRRAFWERFFQGPAGAAALANDAQTSREMLVDALEGFDPDVHPGEVYLIGAGPGDPDLLTLKALRLIQQADVVFYDRLVSQPILDMCRRDAKLVNVGKARSDHTVPQDQINQLLVEYAQKGHRVLRLKGGDPFIFGRGGEELEELAASGVPFQIVPGITAASGCAAYSGIPLTHRDYSQSVRFITGHLKNDTCDLPWHEYAHENQTLVFYMGLVGLPIICKQLIAHGMRSDMPMALVQKGTTPDQKVLLGTLETMPELVQSNEIKPPTLIIIGEVVRLHDQLAWYRAD</sequence>
<evidence type="ECO:0000259" key="18">
    <source>
        <dbReference type="Pfam" id="PF00590"/>
    </source>
</evidence>
<keyword evidence="11 15" id="KW-0511">Multifunctional enzyme</keyword>
<keyword evidence="3 15" id="KW-0169">Cobalamin biosynthesis</keyword>
<feature type="binding site" evidence="15">
    <location>
        <begin position="306"/>
        <end position="308"/>
    </location>
    <ligand>
        <name>S-adenosyl-L-methionine</name>
        <dbReference type="ChEBI" id="CHEBI:59789"/>
    </ligand>
</feature>
<dbReference type="GO" id="GO:0032259">
    <property type="term" value="P:methylation"/>
    <property type="evidence" value="ECO:0007669"/>
    <property type="project" value="UniProtKB-KW"/>
</dbReference>
<feature type="binding site" evidence="15">
    <location>
        <position position="230"/>
    </location>
    <ligand>
        <name>S-adenosyl-L-methionine</name>
        <dbReference type="ChEBI" id="CHEBI:59789"/>
    </ligand>
</feature>
<dbReference type="InterPro" id="IPR006366">
    <property type="entry name" value="CobA/CysG_C"/>
</dbReference>
<dbReference type="Gene3D" id="3.40.50.720">
    <property type="entry name" value="NAD(P)-binding Rossmann-like Domain"/>
    <property type="match status" value="1"/>
</dbReference>
<dbReference type="FunFam" id="3.30.950.10:FF:000001">
    <property type="entry name" value="Siroheme synthase"/>
    <property type="match status" value="1"/>
</dbReference>
<dbReference type="EMBL" id="BSNM01000014">
    <property type="protein sequence ID" value="GLQ31712.1"/>
    <property type="molecule type" value="Genomic_DNA"/>
</dbReference>
<dbReference type="Pfam" id="PF00590">
    <property type="entry name" value="TP_methylase"/>
    <property type="match status" value="1"/>
</dbReference>
<dbReference type="Pfam" id="PF10414">
    <property type="entry name" value="CysG_dimeriser"/>
    <property type="match status" value="1"/>
</dbReference>
<organism evidence="20 21">
    <name type="scientific">Litoribrevibacter albus</name>
    <dbReference type="NCBI Taxonomy" id="1473156"/>
    <lineage>
        <taxon>Bacteria</taxon>
        <taxon>Pseudomonadati</taxon>
        <taxon>Pseudomonadota</taxon>
        <taxon>Gammaproteobacteria</taxon>
        <taxon>Oceanospirillales</taxon>
        <taxon>Oceanospirillaceae</taxon>
        <taxon>Litoribrevibacter</taxon>
    </lineage>
</organism>
<dbReference type="Gene3D" id="3.30.160.110">
    <property type="entry name" value="Siroheme synthase, domain 2"/>
    <property type="match status" value="1"/>
</dbReference>
<feature type="active site" description="Proton donor" evidence="15 16">
    <location>
        <position position="275"/>
    </location>
</feature>
<keyword evidence="4 15" id="KW-0489">Methyltransferase</keyword>
<dbReference type="InterPro" id="IPR014776">
    <property type="entry name" value="4pyrrole_Mease_sub2"/>
</dbReference>
<dbReference type="SUPFAM" id="SSF51735">
    <property type="entry name" value="NAD(P)-binding Rossmann-fold domains"/>
    <property type="match status" value="1"/>
</dbReference>
<comment type="catalytic activity">
    <reaction evidence="15">
        <text>siroheme + 2 H(+) = sirohydrochlorin + Fe(2+)</text>
        <dbReference type="Rhea" id="RHEA:24360"/>
        <dbReference type="ChEBI" id="CHEBI:15378"/>
        <dbReference type="ChEBI" id="CHEBI:29033"/>
        <dbReference type="ChEBI" id="CHEBI:58351"/>
        <dbReference type="ChEBI" id="CHEBI:60052"/>
        <dbReference type="EC" id="4.99.1.4"/>
    </reaction>
</comment>
<dbReference type="Proteomes" id="UP001161389">
    <property type="component" value="Unassembled WGS sequence"/>
</dbReference>
<protein>
    <recommendedName>
        <fullName evidence="15">Siroheme synthase</fullName>
    </recommendedName>
    <domain>
        <recommendedName>
            <fullName evidence="15">Uroporphyrinogen-III C-methyltransferase</fullName>
            <shortName evidence="15">Urogen III methylase</shortName>
            <ecNumber evidence="15">2.1.1.107</ecNumber>
        </recommendedName>
        <alternativeName>
            <fullName evidence="15">SUMT</fullName>
        </alternativeName>
        <alternativeName>
            <fullName evidence="15">Uroporphyrinogen III methylase</fullName>
            <shortName evidence="15">UROM</shortName>
        </alternativeName>
    </domain>
    <domain>
        <recommendedName>
            <fullName evidence="15">Precorrin-2 dehydrogenase</fullName>
            <ecNumber evidence="15">1.3.1.76</ecNumber>
        </recommendedName>
    </domain>
    <domain>
        <recommendedName>
            <fullName evidence="15">Sirohydrochlorin ferrochelatase</fullName>
            <ecNumber evidence="15">4.99.1.4</ecNumber>
        </recommendedName>
    </domain>
</protein>